<keyword evidence="3" id="KW-0548">Nucleotidyltransferase</keyword>
<organism evidence="11 12">
    <name type="scientific">Autumnicola patrickiae</name>
    <dbReference type="NCBI Taxonomy" id="3075591"/>
    <lineage>
        <taxon>Bacteria</taxon>
        <taxon>Pseudomonadati</taxon>
        <taxon>Bacteroidota</taxon>
        <taxon>Flavobacteriia</taxon>
        <taxon>Flavobacteriales</taxon>
        <taxon>Flavobacteriaceae</taxon>
        <taxon>Autumnicola</taxon>
    </lineage>
</organism>
<dbReference type="Pfam" id="PF00078">
    <property type="entry name" value="RVT_1"/>
    <property type="match status" value="1"/>
</dbReference>
<dbReference type="EMBL" id="JAVRHM010000016">
    <property type="protein sequence ID" value="MDT0690869.1"/>
    <property type="molecule type" value="Genomic_DNA"/>
</dbReference>
<evidence type="ECO:0000256" key="7">
    <source>
        <dbReference type="ARBA" id="ARBA00023118"/>
    </source>
</evidence>
<dbReference type="InterPro" id="IPR043502">
    <property type="entry name" value="DNA/RNA_pol_sf"/>
</dbReference>
<comment type="similarity">
    <text evidence="8">Belongs to the bacterial reverse transcriptase family.</text>
</comment>
<comment type="caution">
    <text evidence="11">The sequence shown here is derived from an EMBL/GenBank/DDBJ whole genome shotgun (WGS) entry which is preliminary data.</text>
</comment>
<sequence length="580" mass="68972">MSGVFLDKLLIENTKKRFDQINNLKDFVSLLNYLELRAFKDPQKPLTVPHLYYLSKTKNNRYEEFDIPKKNGETRKIKSPDGRLKRVQGLINILLQIVFEGHSNYSTNGFLFGKDIKRNALPHVNKNYLLNIDLQNFFPSIPFRRIKTVLELPPFNLVSNRETIGFLIANLGTYKNSLPQGAPTSPILSNIVTQRLDRKIVKYCIDHRIKYSRYADDLSFSSNWNVFESNIIKEIEGIVKSENFTLNSRKTRVRSSMQRQEVTGLVVNSKLNVKREYLQKVRAMINNWEKGGFSFAIAQFRKHQPPEKKFYDFKEVLLGHISFLRLIKGENNSVIQNLQIRYNFLVNLLDYSFIEEDNVRLKIEEDNQKMEKIAFENDQGKEETFISFCTGAFHQIENLLNFYYWKKFPEIDDLKDFMWHNNPLFQERWKKLRKSNKENRLKQLNNYKTVRDFDINTLVYLFEKEFYFDRHKSYKQKITHLREIRNDESHRCTVLDTDKEAIRIQYEKIRKERKAKKEKGKQFILTPGQQKDEMNYLTLKYIEEKNYKNVRNVLREVRNNIKKSLPNIGLSEILGSSEIA</sequence>
<dbReference type="InterPro" id="IPR000477">
    <property type="entry name" value="RT_dom"/>
</dbReference>
<protein>
    <recommendedName>
        <fullName evidence="1">RNA-directed DNA polymerase</fullName>
        <ecNumber evidence="1">2.7.7.49</ecNumber>
    </recommendedName>
</protein>
<accession>A0ABU3E5E9</accession>
<keyword evidence="5" id="KW-0460">Magnesium</keyword>
<keyword evidence="2" id="KW-0808">Transferase</keyword>
<evidence type="ECO:0000256" key="4">
    <source>
        <dbReference type="ARBA" id="ARBA00022723"/>
    </source>
</evidence>
<feature type="domain" description="Reverse transcriptase" evidence="10">
    <location>
        <begin position="48"/>
        <end position="267"/>
    </location>
</feature>
<dbReference type="PRINTS" id="PR00866">
    <property type="entry name" value="RNADNAPOLMS"/>
</dbReference>
<dbReference type="CDD" id="cd03487">
    <property type="entry name" value="RT_Bac_retron_II"/>
    <property type="match status" value="1"/>
</dbReference>
<evidence type="ECO:0000256" key="6">
    <source>
        <dbReference type="ARBA" id="ARBA00022918"/>
    </source>
</evidence>
<keyword evidence="7" id="KW-0051">Antiviral defense</keyword>
<reference evidence="11 12" key="1">
    <citation type="submission" date="2023-09" db="EMBL/GenBank/DDBJ databases">
        <authorList>
            <person name="Rey-Velasco X."/>
        </authorList>
    </citation>
    <scope>NUCLEOTIDE SEQUENCE [LARGE SCALE GENOMIC DNA]</scope>
    <source>
        <strain evidence="11 12">F188</strain>
    </source>
</reference>
<dbReference type="EC" id="2.7.7.49" evidence="1"/>
<evidence type="ECO:0000256" key="3">
    <source>
        <dbReference type="ARBA" id="ARBA00022695"/>
    </source>
</evidence>
<dbReference type="RefSeq" id="WP_311685827.1">
    <property type="nucleotide sequence ID" value="NZ_JAVRHM010000016.1"/>
</dbReference>
<evidence type="ECO:0000313" key="11">
    <source>
        <dbReference type="EMBL" id="MDT0690869.1"/>
    </source>
</evidence>
<dbReference type="PANTHER" id="PTHR34047">
    <property type="entry name" value="NUCLEAR INTRON MATURASE 1, MITOCHONDRIAL-RELATED"/>
    <property type="match status" value="1"/>
</dbReference>
<evidence type="ECO:0000259" key="10">
    <source>
        <dbReference type="PROSITE" id="PS50878"/>
    </source>
</evidence>
<dbReference type="PROSITE" id="PS50878">
    <property type="entry name" value="RT_POL"/>
    <property type="match status" value="1"/>
</dbReference>
<name>A0ABU3E5E9_9FLAO</name>
<dbReference type="SUPFAM" id="SSF56672">
    <property type="entry name" value="DNA/RNA polymerases"/>
    <property type="match status" value="1"/>
</dbReference>
<dbReference type="InterPro" id="IPR051083">
    <property type="entry name" value="GrpII_Intron_Splice-Mob/Def"/>
</dbReference>
<evidence type="ECO:0000256" key="5">
    <source>
        <dbReference type="ARBA" id="ARBA00022842"/>
    </source>
</evidence>
<dbReference type="Proteomes" id="UP001261624">
    <property type="component" value="Unassembled WGS sequence"/>
</dbReference>
<evidence type="ECO:0000256" key="8">
    <source>
        <dbReference type="ARBA" id="ARBA00034120"/>
    </source>
</evidence>
<keyword evidence="4" id="KW-0479">Metal-binding</keyword>
<keyword evidence="12" id="KW-1185">Reference proteome</keyword>
<evidence type="ECO:0000256" key="2">
    <source>
        <dbReference type="ARBA" id="ARBA00022679"/>
    </source>
</evidence>
<keyword evidence="6 11" id="KW-0695">RNA-directed DNA polymerase</keyword>
<evidence type="ECO:0000256" key="9">
    <source>
        <dbReference type="ARBA" id="ARBA00048173"/>
    </source>
</evidence>
<evidence type="ECO:0000313" key="12">
    <source>
        <dbReference type="Proteomes" id="UP001261624"/>
    </source>
</evidence>
<evidence type="ECO:0000256" key="1">
    <source>
        <dbReference type="ARBA" id="ARBA00012493"/>
    </source>
</evidence>
<gene>
    <name evidence="11" type="ORF">RM549_13810</name>
</gene>
<dbReference type="GO" id="GO:0003964">
    <property type="term" value="F:RNA-directed DNA polymerase activity"/>
    <property type="evidence" value="ECO:0007669"/>
    <property type="project" value="UniProtKB-KW"/>
</dbReference>
<dbReference type="PANTHER" id="PTHR34047:SF7">
    <property type="entry name" value="RNA-DIRECTED DNA POLYMERASE"/>
    <property type="match status" value="1"/>
</dbReference>
<dbReference type="InterPro" id="IPR000123">
    <property type="entry name" value="Reverse_transcriptase_msDNA"/>
</dbReference>
<proteinExistence type="inferred from homology"/>
<comment type="catalytic activity">
    <reaction evidence="9">
        <text>DNA(n) + a 2'-deoxyribonucleoside 5'-triphosphate = DNA(n+1) + diphosphate</text>
        <dbReference type="Rhea" id="RHEA:22508"/>
        <dbReference type="Rhea" id="RHEA-COMP:17339"/>
        <dbReference type="Rhea" id="RHEA-COMP:17340"/>
        <dbReference type="ChEBI" id="CHEBI:33019"/>
        <dbReference type="ChEBI" id="CHEBI:61560"/>
        <dbReference type="ChEBI" id="CHEBI:173112"/>
        <dbReference type="EC" id="2.7.7.49"/>
    </reaction>
</comment>